<name>A0A7L8ABP3_9FLAO</name>
<dbReference type="RefSeq" id="WP_088355429.1">
    <property type="nucleotide sequence ID" value="NZ_CP061813.1"/>
</dbReference>
<sequence length="483" mass="58109">MKIFYLYLYVFFIANPQINFKEYYKKATEDYKNSVINSPYYDKAIKACPNIEEYPKLLLYKGIDLFMLNKPVLAIKYLELARMHVKNDADKILITNNLALIYSEIGNYKKGNFYFKETLEKAIETKDTFFEEEVRFNMLLNDYDLIIPNPPITKFWDFYNKLPKKSKEKKFEYLNIFFELNNARFSNNEAKEIRNHLYKNFVIDSFDKNLKGFFYNNNTTLNLNLKEYDIALKYNDTSYVISKQYLGTEEILNDLYNYKEIYEGKKELEIALKYVDSIQAIEDKIRKEIQNISTEIIDENILFNKTKKNIERSVISYKIYVSIFFIALILFLFFYIIRNKKQKEKLKKLNSELILKKGEYNKTLQNNIHFKNEVKSLLKEKKFDELQKMYKKYELEDLNTEVHHKYLVSEITPSFIQKINSYKIPFSDIEKLLLFYRKEKHTYKEISVITNRTLRSIQGLSYRLNKKINLELNISLTDFIEKL</sequence>
<keyword evidence="1" id="KW-0812">Transmembrane</keyword>
<keyword evidence="1" id="KW-0472">Membrane</keyword>
<protein>
    <recommendedName>
        <fullName evidence="4">Tetratricopeptide repeat protein</fullName>
    </recommendedName>
</protein>
<gene>
    <name evidence="2" type="ORF">H9I45_08385</name>
</gene>
<reference evidence="2 3" key="1">
    <citation type="journal article" date="2016" name="Int. J. Syst. Evol. Microbiol.">
        <title>Polaribacter haliotis sp. nov., isolated from the gut of abalone Haliotis discus hannai.</title>
        <authorList>
            <person name="Kim Y.O."/>
            <person name="Park I.S."/>
            <person name="Park S."/>
            <person name="Nam B.H."/>
            <person name="Park J.M."/>
            <person name="Kim D.G."/>
            <person name="Yoon J.H."/>
        </authorList>
    </citation>
    <scope>NUCLEOTIDE SEQUENCE [LARGE SCALE GENOMIC DNA]</scope>
    <source>
        <strain evidence="2 3">KCTC 52418</strain>
    </source>
</reference>
<accession>A0A7L8ABP3</accession>
<organism evidence="2 3">
    <name type="scientific">Polaribacter haliotis</name>
    <dbReference type="NCBI Taxonomy" id="1888915"/>
    <lineage>
        <taxon>Bacteria</taxon>
        <taxon>Pseudomonadati</taxon>
        <taxon>Bacteroidota</taxon>
        <taxon>Flavobacteriia</taxon>
        <taxon>Flavobacteriales</taxon>
        <taxon>Flavobacteriaceae</taxon>
    </lineage>
</organism>
<dbReference type="SUPFAM" id="SSF48452">
    <property type="entry name" value="TPR-like"/>
    <property type="match status" value="1"/>
</dbReference>
<keyword evidence="3" id="KW-1185">Reference proteome</keyword>
<dbReference type="InterPro" id="IPR011990">
    <property type="entry name" value="TPR-like_helical_dom_sf"/>
</dbReference>
<dbReference type="Proteomes" id="UP000516764">
    <property type="component" value="Chromosome"/>
</dbReference>
<dbReference type="OrthoDB" id="1413523at2"/>
<dbReference type="Gene3D" id="1.25.40.10">
    <property type="entry name" value="Tetratricopeptide repeat domain"/>
    <property type="match status" value="1"/>
</dbReference>
<feature type="transmembrane region" description="Helical" evidence="1">
    <location>
        <begin position="317"/>
        <end position="337"/>
    </location>
</feature>
<evidence type="ECO:0008006" key="4">
    <source>
        <dbReference type="Google" id="ProtNLM"/>
    </source>
</evidence>
<evidence type="ECO:0000313" key="2">
    <source>
        <dbReference type="EMBL" id="QOD59391.1"/>
    </source>
</evidence>
<dbReference type="KEGG" id="phal:H9I45_08385"/>
<keyword evidence="1" id="KW-1133">Transmembrane helix</keyword>
<proteinExistence type="predicted"/>
<dbReference type="EMBL" id="CP061813">
    <property type="protein sequence ID" value="QOD59391.1"/>
    <property type="molecule type" value="Genomic_DNA"/>
</dbReference>
<evidence type="ECO:0000256" key="1">
    <source>
        <dbReference type="SAM" id="Phobius"/>
    </source>
</evidence>
<evidence type="ECO:0000313" key="3">
    <source>
        <dbReference type="Proteomes" id="UP000516764"/>
    </source>
</evidence>
<dbReference type="AlphaFoldDB" id="A0A7L8ABP3"/>